<feature type="domain" description="PLD phosphodiesterase" evidence="14">
    <location>
        <begin position="406"/>
        <end position="433"/>
    </location>
</feature>
<dbReference type="NCBIfam" id="TIGR04265">
    <property type="entry name" value="bac_cardiolipin"/>
    <property type="match status" value="1"/>
</dbReference>
<comment type="caution">
    <text evidence="15">The sequence shown here is derived from an EMBL/GenBank/DDBJ whole genome shotgun (WGS) entry which is preliminary data.</text>
</comment>
<evidence type="ECO:0000313" key="15">
    <source>
        <dbReference type="EMBL" id="KXA37512.1"/>
    </source>
</evidence>
<evidence type="ECO:0000256" key="9">
    <source>
        <dbReference type="ARBA" id="ARBA00023136"/>
    </source>
</evidence>
<keyword evidence="11 12" id="KW-1208">Phospholipid metabolism</keyword>
<dbReference type="InterPro" id="IPR025202">
    <property type="entry name" value="PLD-like_dom"/>
</dbReference>
<keyword evidence="4 12" id="KW-0808">Transferase</keyword>
<keyword evidence="8 12" id="KW-0443">Lipid metabolism</keyword>
<organism evidence="15 16">
    <name type="scientific">Staphylococcus lugdunensis</name>
    <dbReference type="NCBI Taxonomy" id="28035"/>
    <lineage>
        <taxon>Bacteria</taxon>
        <taxon>Bacillati</taxon>
        <taxon>Bacillota</taxon>
        <taxon>Bacilli</taxon>
        <taxon>Bacillales</taxon>
        <taxon>Staphylococcaceae</taxon>
        <taxon>Staphylococcus</taxon>
    </lineage>
</organism>
<dbReference type="GO" id="GO:0005886">
    <property type="term" value="C:plasma membrane"/>
    <property type="evidence" value="ECO:0007669"/>
    <property type="project" value="UniProtKB-SubCell"/>
</dbReference>
<dbReference type="AlphaFoldDB" id="A0ABD4EEQ1"/>
<dbReference type="PANTHER" id="PTHR21248">
    <property type="entry name" value="CARDIOLIPIN SYNTHASE"/>
    <property type="match status" value="1"/>
</dbReference>
<feature type="active site" evidence="12">
    <location>
        <position position="233"/>
    </location>
</feature>
<comment type="function">
    <text evidence="12">Catalyzes the reversible phosphatidyl group transfer from one phosphatidylglycerol molecule to another to form cardiolipin (CL) (diphosphatidylglycerol) and glycerol.</text>
</comment>
<dbReference type="RefSeq" id="WP_060795596.1">
    <property type="nucleotide sequence ID" value="NZ_KQ957392.1"/>
</dbReference>
<accession>A0ABD4EEQ1</accession>
<keyword evidence="10 12" id="KW-0594">Phospholipid biosynthesis</keyword>
<feature type="active site" evidence="12">
    <location>
        <position position="413"/>
    </location>
</feature>
<keyword evidence="7 12" id="KW-1133">Transmembrane helix</keyword>
<evidence type="ECO:0000256" key="2">
    <source>
        <dbReference type="ARBA" id="ARBA00022475"/>
    </source>
</evidence>
<evidence type="ECO:0000256" key="4">
    <source>
        <dbReference type="ARBA" id="ARBA00022679"/>
    </source>
</evidence>
<feature type="transmembrane region" description="Helical" evidence="12">
    <location>
        <begin position="12"/>
        <end position="34"/>
    </location>
</feature>
<keyword evidence="3 12" id="KW-0444">Lipid biosynthesis</keyword>
<feature type="transmembrane region" description="Helical" evidence="12">
    <location>
        <begin position="46"/>
        <end position="65"/>
    </location>
</feature>
<dbReference type="EC" id="2.7.8.-" evidence="12 13"/>
<dbReference type="HAMAP" id="MF_01916">
    <property type="entry name" value="Cardiolipin_synth_Cls"/>
    <property type="match status" value="1"/>
</dbReference>
<evidence type="ECO:0000313" key="16">
    <source>
        <dbReference type="Proteomes" id="UP000070063"/>
    </source>
</evidence>
<feature type="domain" description="PLD phosphodiesterase" evidence="14">
    <location>
        <begin position="228"/>
        <end position="255"/>
    </location>
</feature>
<keyword evidence="9 12" id="KW-0472">Membrane</keyword>
<keyword evidence="6" id="KW-0677">Repeat</keyword>
<dbReference type="EMBL" id="LRQI01000074">
    <property type="protein sequence ID" value="KXA37512.1"/>
    <property type="molecule type" value="Genomic_DNA"/>
</dbReference>
<evidence type="ECO:0000256" key="12">
    <source>
        <dbReference type="HAMAP-Rule" id="MF_01916"/>
    </source>
</evidence>
<evidence type="ECO:0000256" key="10">
    <source>
        <dbReference type="ARBA" id="ARBA00023209"/>
    </source>
</evidence>
<dbReference type="InterPro" id="IPR022924">
    <property type="entry name" value="Cardiolipin_synthase"/>
</dbReference>
<evidence type="ECO:0000256" key="1">
    <source>
        <dbReference type="ARBA" id="ARBA00004651"/>
    </source>
</evidence>
<dbReference type="CDD" id="cd09112">
    <property type="entry name" value="PLDc_CLS_2"/>
    <property type="match status" value="1"/>
</dbReference>
<dbReference type="SMART" id="SM00155">
    <property type="entry name" value="PLDc"/>
    <property type="match status" value="2"/>
</dbReference>
<keyword evidence="2 12" id="KW-1003">Cell membrane</keyword>
<dbReference type="CDD" id="cd09110">
    <property type="entry name" value="PLDc_CLS_1"/>
    <property type="match status" value="1"/>
</dbReference>
<feature type="active site" evidence="12">
    <location>
        <position position="411"/>
    </location>
</feature>
<dbReference type="GO" id="GO:0032049">
    <property type="term" value="P:cardiolipin biosynthetic process"/>
    <property type="evidence" value="ECO:0007669"/>
    <property type="project" value="UniProtKB-UniRule"/>
</dbReference>
<dbReference type="Proteomes" id="UP000070063">
    <property type="component" value="Unassembled WGS sequence"/>
</dbReference>
<dbReference type="SUPFAM" id="SSF56024">
    <property type="entry name" value="Phospholipase D/nuclease"/>
    <property type="match status" value="2"/>
</dbReference>
<dbReference type="InterPro" id="IPR030874">
    <property type="entry name" value="Cardiolipin_synth_Firmi"/>
</dbReference>
<evidence type="ECO:0000256" key="8">
    <source>
        <dbReference type="ARBA" id="ARBA00023098"/>
    </source>
</evidence>
<comment type="similarity">
    <text evidence="12">Belongs to the phospholipase D family. Cardiolipin synthase subfamily.</text>
</comment>
<evidence type="ECO:0000259" key="14">
    <source>
        <dbReference type="PROSITE" id="PS50035"/>
    </source>
</evidence>
<sequence>MFLGVTGNLGIIFTFLLIIGFILNLILAFIIIFLERNRRSATSTWAWLFVLLVLPLIGFVLYLFFGRTVSKRKIEKHNGKELNAFKQLIDDQIKSFDKHNYGTSNELVTTHHDLVRMLLMNQDGFLTENNQVDVFTDGHELFDQVIEDIYNAKHYIHLEYYTFELDGLGKRILDALETKLKEGLEVKLLYDDVGSKKVGLSKFKQFKALGGEVEAFFASKFPLINFRMNNRNHRKIIVIDGQKGYIGGFNIGDDYLGLGKLGYWRDTHFRIQGDAVDALQVRFILDWNSQAHRTQFEYDSKYFPKKDYGDGHTPLQIVASSPAEDWHQIEFGYTKMIMSAKKSIYLQTPYFIPDNAYINALKMAVSTGVEVHLMIPCKPDHPFVYWATFSNAAALLDSGVHIHTYQNGFIHSKLCMIDDEVVSVGTANMDYRSFELNFEVNAFVYDKTIAQQLKKAYQEDIKKSKLLTKEKYNQRSLKIKIKEDIAKLVSPIL</sequence>
<dbReference type="PANTHER" id="PTHR21248:SF22">
    <property type="entry name" value="PHOSPHOLIPASE D"/>
    <property type="match status" value="1"/>
</dbReference>
<evidence type="ECO:0000256" key="6">
    <source>
        <dbReference type="ARBA" id="ARBA00022737"/>
    </source>
</evidence>
<dbReference type="PROSITE" id="PS50035">
    <property type="entry name" value="PLD"/>
    <property type="match status" value="2"/>
</dbReference>
<feature type="active site" evidence="12">
    <location>
        <position position="240"/>
    </location>
</feature>
<comment type="subcellular location">
    <subcellularLocation>
        <location evidence="1 12">Cell membrane</location>
        <topology evidence="1 12">Multi-pass membrane protein</topology>
    </subcellularLocation>
</comment>
<evidence type="ECO:0000256" key="13">
    <source>
        <dbReference type="NCBIfam" id="TIGR04265"/>
    </source>
</evidence>
<protein>
    <recommendedName>
        <fullName evidence="12 13">Cardiolipin synthase</fullName>
        <shortName evidence="12">CL synthase</shortName>
        <ecNumber evidence="12 13">2.7.8.-</ecNumber>
    </recommendedName>
</protein>
<dbReference type="FunFam" id="3.30.870.10:FF:000014">
    <property type="entry name" value="Cardiolipin synthase"/>
    <property type="match status" value="1"/>
</dbReference>
<dbReference type="Gene3D" id="3.30.870.10">
    <property type="entry name" value="Endonuclease Chain A"/>
    <property type="match status" value="2"/>
</dbReference>
<dbReference type="Pfam" id="PF13091">
    <property type="entry name" value="PLDc_2"/>
    <property type="match status" value="2"/>
</dbReference>
<dbReference type="Pfam" id="PF13396">
    <property type="entry name" value="PLDc_N"/>
    <property type="match status" value="1"/>
</dbReference>
<dbReference type="GO" id="GO:0008808">
    <property type="term" value="F:cardiolipin synthase activity"/>
    <property type="evidence" value="ECO:0007669"/>
    <property type="project" value="UniProtKB-UniRule"/>
</dbReference>
<proteinExistence type="inferred from homology"/>
<comment type="catalytic activity">
    <reaction evidence="12">
        <text>2 a 1,2-diacyl-sn-glycero-3-phospho-(1'-sn-glycerol) = a cardiolipin + glycerol</text>
        <dbReference type="Rhea" id="RHEA:31451"/>
        <dbReference type="ChEBI" id="CHEBI:17754"/>
        <dbReference type="ChEBI" id="CHEBI:62237"/>
        <dbReference type="ChEBI" id="CHEBI:64716"/>
    </reaction>
</comment>
<evidence type="ECO:0000256" key="3">
    <source>
        <dbReference type="ARBA" id="ARBA00022516"/>
    </source>
</evidence>
<gene>
    <name evidence="15" type="ORF">HMPREF3225_01685</name>
</gene>
<keyword evidence="5 12" id="KW-0812">Transmembrane</keyword>
<evidence type="ECO:0000256" key="7">
    <source>
        <dbReference type="ARBA" id="ARBA00022989"/>
    </source>
</evidence>
<feature type="active site" evidence="12">
    <location>
        <position position="235"/>
    </location>
</feature>
<dbReference type="InterPro" id="IPR001736">
    <property type="entry name" value="PLipase_D/transphosphatidylase"/>
</dbReference>
<feature type="active site" evidence="12">
    <location>
        <position position="418"/>
    </location>
</feature>
<evidence type="ECO:0000256" key="5">
    <source>
        <dbReference type="ARBA" id="ARBA00022692"/>
    </source>
</evidence>
<dbReference type="InterPro" id="IPR027379">
    <property type="entry name" value="CLS_N"/>
</dbReference>
<evidence type="ECO:0000256" key="11">
    <source>
        <dbReference type="ARBA" id="ARBA00023264"/>
    </source>
</evidence>
<name>A0ABD4EEQ1_STALU</name>
<reference evidence="15 16" key="1">
    <citation type="submission" date="2016-01" db="EMBL/GenBank/DDBJ databases">
        <authorList>
            <person name="Mitreva M."/>
            <person name="Pepin K.H."/>
            <person name="Mihindukulasuriya K.A."/>
            <person name="Fulton R."/>
            <person name="Fronick C."/>
            <person name="O'Laughlin M."/>
            <person name="Miner T."/>
            <person name="Herter B."/>
            <person name="Rosa B.A."/>
            <person name="Cordes M."/>
            <person name="Tomlinson C."/>
            <person name="Wollam A."/>
            <person name="Palsikar V.B."/>
            <person name="Mardis E.R."/>
            <person name="Wilson R.K."/>
        </authorList>
    </citation>
    <scope>NUCLEOTIDE SEQUENCE [LARGE SCALE GENOMIC DNA]</scope>
    <source>
        <strain evidence="15 16">MJR7738</strain>
    </source>
</reference>